<proteinExistence type="predicted"/>
<dbReference type="InterPro" id="IPR012902">
    <property type="entry name" value="N_methyl_site"/>
</dbReference>
<dbReference type="InterPro" id="IPR045584">
    <property type="entry name" value="Pilin-like"/>
</dbReference>
<evidence type="ECO:0000313" key="2">
    <source>
        <dbReference type="Proteomes" id="UP001575105"/>
    </source>
</evidence>
<protein>
    <submittedName>
        <fullName evidence="1">Type II secretion system protein</fullName>
    </submittedName>
</protein>
<accession>A0ABV4U5G5</accession>
<dbReference type="EMBL" id="JBGUBD010000004">
    <property type="protein sequence ID" value="MFA9478092.1"/>
    <property type="molecule type" value="Genomic_DNA"/>
</dbReference>
<evidence type="ECO:0000313" key="1">
    <source>
        <dbReference type="EMBL" id="MFA9478092.1"/>
    </source>
</evidence>
<keyword evidence="2" id="KW-1185">Reference proteome</keyword>
<dbReference type="Proteomes" id="UP001575105">
    <property type="component" value="Unassembled WGS sequence"/>
</dbReference>
<dbReference type="PROSITE" id="PS00409">
    <property type="entry name" value="PROKAR_NTER_METHYL"/>
    <property type="match status" value="1"/>
</dbReference>
<reference evidence="1 2" key="1">
    <citation type="submission" date="2024-08" db="EMBL/GenBank/DDBJ databases">
        <title>Whole-genome sequencing of halo(alkali)philic microorganisms from hypersaline lakes.</title>
        <authorList>
            <person name="Sorokin D.Y."/>
            <person name="Merkel A.Y."/>
            <person name="Messina E."/>
            <person name="Yakimov M."/>
        </authorList>
    </citation>
    <scope>NUCLEOTIDE SEQUENCE [LARGE SCALE GENOMIC DNA]</scope>
    <source>
        <strain evidence="1 2">AB-hyl4</strain>
    </source>
</reference>
<dbReference type="SUPFAM" id="SSF54523">
    <property type="entry name" value="Pili subunits"/>
    <property type="match status" value="1"/>
</dbReference>
<comment type="caution">
    <text evidence="1">The sequence shown here is derived from an EMBL/GenBank/DDBJ whole genome shotgun (WGS) entry which is preliminary data.</text>
</comment>
<dbReference type="PANTHER" id="PTHR30093">
    <property type="entry name" value="GENERAL SECRETION PATHWAY PROTEIN G"/>
    <property type="match status" value="1"/>
</dbReference>
<sequence length="245" mass="27383">MGRVKGFTLIELLVVISIIGLLVALLLPALSSAREMSKRAVCLSGMRQLAIGTTLYADDYNNWMPVDYIRDTQGFTPTGVAGRAMFWNKWTNLGLIFSASTGPLKGHGYISDPQAFFCPSVYESQPNEGYAYYQSLDAFEDPRRSGWIVYHSYIYRASPPVEGTTGFWRLDENPNACFLSDKIFNTTGTAMKQGHGVDGVNAAYTDGHARWIRDERIYNQLGSVSMTSPQLSFMTNQLFELLDDH</sequence>
<dbReference type="PANTHER" id="PTHR30093:SF2">
    <property type="entry name" value="TYPE II SECRETION SYSTEM PROTEIN H"/>
    <property type="match status" value="1"/>
</dbReference>
<organism evidence="1 2">
    <name type="scientific">Natronomicrosphaera hydrolytica</name>
    <dbReference type="NCBI Taxonomy" id="3242702"/>
    <lineage>
        <taxon>Bacteria</taxon>
        <taxon>Pseudomonadati</taxon>
        <taxon>Planctomycetota</taxon>
        <taxon>Phycisphaerae</taxon>
        <taxon>Phycisphaerales</taxon>
        <taxon>Phycisphaeraceae</taxon>
        <taxon>Natronomicrosphaera</taxon>
    </lineage>
</organism>
<name>A0ABV4U5G5_9BACT</name>
<dbReference type="Pfam" id="PF07963">
    <property type="entry name" value="N_methyl"/>
    <property type="match status" value="1"/>
</dbReference>
<dbReference type="NCBIfam" id="TIGR02532">
    <property type="entry name" value="IV_pilin_GFxxxE"/>
    <property type="match status" value="1"/>
</dbReference>
<gene>
    <name evidence="1" type="ORF">ACERK3_07250</name>
</gene>
<dbReference type="Gene3D" id="3.30.700.10">
    <property type="entry name" value="Glycoprotein, Type 4 Pilin"/>
    <property type="match status" value="1"/>
</dbReference>
<dbReference type="RefSeq" id="WP_425345019.1">
    <property type="nucleotide sequence ID" value="NZ_JBGUBD010000004.1"/>
</dbReference>